<dbReference type="Gene3D" id="1.20.1730.10">
    <property type="entry name" value="Sodium/glucose cotransporter"/>
    <property type="match status" value="1"/>
</dbReference>
<keyword evidence="3" id="KW-1003">Cell membrane</keyword>
<dbReference type="InterPro" id="IPR038377">
    <property type="entry name" value="Na/Glc_symporter_sf"/>
</dbReference>
<keyword evidence="8" id="KW-1185">Reference proteome</keyword>
<evidence type="ECO:0000256" key="2">
    <source>
        <dbReference type="ARBA" id="ARBA00022448"/>
    </source>
</evidence>
<keyword evidence="2" id="KW-0813">Transport</keyword>
<evidence type="ECO:0000256" key="7">
    <source>
        <dbReference type="SAM" id="Phobius"/>
    </source>
</evidence>
<feature type="transmembrane region" description="Helical" evidence="7">
    <location>
        <begin position="34"/>
        <end position="55"/>
    </location>
</feature>
<dbReference type="InParanoid" id="A0A7F5RCA8"/>
<dbReference type="AlphaFoldDB" id="A0A7F5RCA8"/>
<proteinExistence type="predicted"/>
<dbReference type="PANTHER" id="PTHR42985">
    <property type="entry name" value="SODIUM-COUPLED MONOCARBOXYLATE TRANSPORTER"/>
    <property type="match status" value="1"/>
</dbReference>
<dbReference type="OrthoDB" id="6132759at2759"/>
<evidence type="ECO:0000256" key="3">
    <source>
        <dbReference type="ARBA" id="ARBA00022475"/>
    </source>
</evidence>
<evidence type="ECO:0000256" key="6">
    <source>
        <dbReference type="ARBA" id="ARBA00023201"/>
    </source>
</evidence>
<dbReference type="GO" id="GO:0005886">
    <property type="term" value="C:plasma membrane"/>
    <property type="evidence" value="ECO:0007669"/>
    <property type="project" value="UniProtKB-SubCell"/>
</dbReference>
<dbReference type="GeneID" id="108741468"/>
<organism evidence="8 9">
    <name type="scientific">Agrilus planipennis</name>
    <name type="common">Emerald ash borer</name>
    <name type="synonym">Agrilus marcopoli</name>
    <dbReference type="NCBI Taxonomy" id="224129"/>
    <lineage>
        <taxon>Eukaryota</taxon>
        <taxon>Metazoa</taxon>
        <taxon>Ecdysozoa</taxon>
        <taxon>Arthropoda</taxon>
        <taxon>Hexapoda</taxon>
        <taxon>Insecta</taxon>
        <taxon>Pterygota</taxon>
        <taxon>Neoptera</taxon>
        <taxon>Endopterygota</taxon>
        <taxon>Coleoptera</taxon>
        <taxon>Polyphaga</taxon>
        <taxon>Elateriformia</taxon>
        <taxon>Buprestoidea</taxon>
        <taxon>Buprestidae</taxon>
        <taxon>Agrilinae</taxon>
        <taxon>Agrilus</taxon>
    </lineage>
</organism>
<dbReference type="RefSeq" id="XP_025833606.1">
    <property type="nucleotide sequence ID" value="XM_025977821.1"/>
</dbReference>
<dbReference type="KEGG" id="apln:108741468"/>
<evidence type="ECO:0000313" key="9">
    <source>
        <dbReference type="RefSeq" id="XP_025833606.1"/>
    </source>
</evidence>
<keyword evidence="7" id="KW-1133">Transmembrane helix</keyword>
<evidence type="ECO:0000256" key="4">
    <source>
        <dbReference type="ARBA" id="ARBA00023053"/>
    </source>
</evidence>
<gene>
    <name evidence="9" type="primary">LOC108741468</name>
</gene>
<keyword evidence="4" id="KW-0915">Sodium</keyword>
<reference evidence="9" key="1">
    <citation type="submission" date="2025-08" db="UniProtKB">
        <authorList>
            <consortium name="RefSeq"/>
        </authorList>
    </citation>
    <scope>IDENTIFICATION</scope>
    <source>
        <tissue evidence="9">Entire body</tissue>
    </source>
</reference>
<protein>
    <submittedName>
        <fullName evidence="9">Sodium-coupled monocarboxylate transporter 2-like</fullName>
    </submittedName>
</protein>
<evidence type="ECO:0000256" key="5">
    <source>
        <dbReference type="ARBA" id="ARBA00023065"/>
    </source>
</evidence>
<accession>A0A7F5RCA8</accession>
<dbReference type="GO" id="GO:0006814">
    <property type="term" value="P:sodium ion transport"/>
    <property type="evidence" value="ECO:0007669"/>
    <property type="project" value="UniProtKB-KW"/>
</dbReference>
<dbReference type="PANTHER" id="PTHR42985:SF39">
    <property type="entry name" value="GH10366P"/>
    <property type="match status" value="1"/>
</dbReference>
<keyword evidence="5" id="KW-0406">Ion transport</keyword>
<evidence type="ECO:0000313" key="8">
    <source>
        <dbReference type="Proteomes" id="UP000192223"/>
    </source>
</evidence>
<dbReference type="Proteomes" id="UP000192223">
    <property type="component" value="Unplaced"/>
</dbReference>
<feature type="transmembrane region" description="Helical" evidence="7">
    <location>
        <begin position="102"/>
        <end position="122"/>
    </location>
</feature>
<sequence length="189" mass="20619">MQVALSFNGMVGGITLGLFSLGMFFPFANSKGALVGSITAIAMVSWMALGQQVAVANGDYKLLKKPTSTEDCLCMNDTGIENINNNVADEGNDILFLYRISYLWYSAVGFFLTIIIGLIVSFQTGPQNPADVDDELLSPPAKSTYENLPVFLKEWLKIPLKTKPQNCNNIPLKGMVNVTVDLSDENVKK</sequence>
<keyword evidence="7" id="KW-0812">Transmembrane</keyword>
<evidence type="ECO:0000256" key="1">
    <source>
        <dbReference type="ARBA" id="ARBA00004651"/>
    </source>
</evidence>
<comment type="subcellular location">
    <subcellularLocation>
        <location evidence="1">Cell membrane</location>
        <topology evidence="1">Multi-pass membrane protein</topology>
    </subcellularLocation>
</comment>
<keyword evidence="6" id="KW-0739">Sodium transport</keyword>
<feature type="transmembrane region" description="Helical" evidence="7">
    <location>
        <begin position="7"/>
        <end position="28"/>
    </location>
</feature>
<dbReference type="InterPro" id="IPR051163">
    <property type="entry name" value="Sodium:Solute_Symporter_SSF"/>
</dbReference>
<name>A0A7F5RCA8_AGRPL</name>
<keyword evidence="7" id="KW-0472">Membrane</keyword>
<dbReference type="GO" id="GO:0015293">
    <property type="term" value="F:symporter activity"/>
    <property type="evidence" value="ECO:0007669"/>
    <property type="project" value="TreeGrafter"/>
</dbReference>